<feature type="domain" description="BZIP" evidence="2">
    <location>
        <begin position="554"/>
        <end position="618"/>
    </location>
</feature>
<proteinExistence type="predicted"/>
<feature type="region of interest" description="Disordered" evidence="1">
    <location>
        <begin position="442"/>
        <end position="478"/>
    </location>
</feature>
<evidence type="ECO:0000256" key="1">
    <source>
        <dbReference type="SAM" id="MobiDB-lite"/>
    </source>
</evidence>
<dbReference type="InterPro" id="IPR004827">
    <property type="entry name" value="bZIP"/>
</dbReference>
<dbReference type="Pfam" id="PF07716">
    <property type="entry name" value="bZIP_2"/>
    <property type="match status" value="1"/>
</dbReference>
<feature type="compositionally biased region" description="Basic and acidic residues" evidence="1">
    <location>
        <begin position="566"/>
        <end position="579"/>
    </location>
</feature>
<dbReference type="InterPro" id="IPR046347">
    <property type="entry name" value="bZIP_sf"/>
</dbReference>
<protein>
    <recommendedName>
        <fullName evidence="2">BZIP domain-containing protein</fullName>
    </recommendedName>
</protein>
<dbReference type="SUPFAM" id="SSF57959">
    <property type="entry name" value="Leucine zipper domain"/>
    <property type="match status" value="1"/>
</dbReference>
<feature type="region of interest" description="Disordered" evidence="1">
    <location>
        <begin position="553"/>
        <end position="579"/>
    </location>
</feature>
<dbReference type="SMART" id="SM00338">
    <property type="entry name" value="BRLZ"/>
    <property type="match status" value="1"/>
</dbReference>
<dbReference type="EMBL" id="JAWDGP010003379">
    <property type="protein sequence ID" value="KAK3774880.1"/>
    <property type="molecule type" value="Genomic_DNA"/>
</dbReference>
<dbReference type="AlphaFoldDB" id="A0AAE0ZSZ2"/>
<gene>
    <name evidence="3" type="ORF">RRG08_007239</name>
</gene>
<dbReference type="Proteomes" id="UP001283361">
    <property type="component" value="Unassembled WGS sequence"/>
</dbReference>
<dbReference type="CDD" id="cd14695">
    <property type="entry name" value="bZIP_HLF"/>
    <property type="match status" value="1"/>
</dbReference>
<dbReference type="Gene3D" id="1.20.5.170">
    <property type="match status" value="1"/>
</dbReference>
<evidence type="ECO:0000259" key="2">
    <source>
        <dbReference type="SMART" id="SM00338"/>
    </source>
</evidence>
<reference evidence="3" key="1">
    <citation type="journal article" date="2023" name="G3 (Bethesda)">
        <title>A reference genome for the long-term kleptoplast-retaining sea slug Elysia crispata morphotype clarki.</title>
        <authorList>
            <person name="Eastman K.E."/>
            <person name="Pendleton A.L."/>
            <person name="Shaikh M.A."/>
            <person name="Suttiyut T."/>
            <person name="Ogas R."/>
            <person name="Tomko P."/>
            <person name="Gavelis G."/>
            <person name="Widhalm J.R."/>
            <person name="Wisecaver J.H."/>
        </authorList>
    </citation>
    <scope>NUCLEOTIDE SEQUENCE</scope>
    <source>
        <strain evidence="3">ECLA1</strain>
    </source>
</reference>
<sequence length="627" mass="70042">MQDQESLSAQGFESQSFLTPNMSISAIISTSCVLLDDSQDTNFGMGGAQGVAAEAVATTSFLANGYEGSLENSIQSNSYQPAEGNPLHPLDNCSTSYMGLDISNEPSIHYASHQLETARHSLNWTNTATAPICANVEEHVGLLRLEEPYITSRSNQSYSDNDWTKSFDYEGNILDEEGNGVSSILMKKTVGREQEQCDFGTRNFSDATCSLEHQEQCMDFLMPYRNCNNFQSGANDLQACSQNPAFDHFDVSSSSHFNHFQNQNSWLQNTNTFENNLNNDNWSHEASNMHFSNNSKTFLKSCAVPKTRLVNSHDPSSDTSSSFCSPSETNEDQCVTYACEVVNPHFAMKTTEIISFTAENSEGEIVKSHDASLEQNTTDTSNGRCNTYKSFLPVHQKPFPTYSGNRDNSGTLYSSNNLGNHNVGTNADMYLNKETNDEITSMDKKVQDSGKNPAKGSKSEKQSCGTQRGKKKHDTAESLQRQLLILEERRNVVKGGVRQTHEDPHTVYDTSKPKSHDQVLVDVDHMICSGVTVAGFKPRATIRKRNKIAISSDDKDKGYWQKRRKNNDSARKSREAKKEKEKSFYKRALELEYENMYLQRCLRIAESKMAALGQTLVLPPVNNQGFF</sequence>
<name>A0AAE0ZSZ2_9GAST</name>
<comment type="caution">
    <text evidence="3">The sequence shown here is derived from an EMBL/GenBank/DDBJ whole genome shotgun (WGS) entry which is preliminary data.</text>
</comment>
<organism evidence="3 4">
    <name type="scientific">Elysia crispata</name>
    <name type="common">lettuce slug</name>
    <dbReference type="NCBI Taxonomy" id="231223"/>
    <lineage>
        <taxon>Eukaryota</taxon>
        <taxon>Metazoa</taxon>
        <taxon>Spiralia</taxon>
        <taxon>Lophotrochozoa</taxon>
        <taxon>Mollusca</taxon>
        <taxon>Gastropoda</taxon>
        <taxon>Heterobranchia</taxon>
        <taxon>Euthyneura</taxon>
        <taxon>Panpulmonata</taxon>
        <taxon>Sacoglossa</taxon>
        <taxon>Placobranchoidea</taxon>
        <taxon>Plakobranchidae</taxon>
        <taxon>Elysia</taxon>
    </lineage>
</organism>
<evidence type="ECO:0000313" key="4">
    <source>
        <dbReference type="Proteomes" id="UP001283361"/>
    </source>
</evidence>
<dbReference type="GO" id="GO:0003700">
    <property type="term" value="F:DNA-binding transcription factor activity"/>
    <property type="evidence" value="ECO:0007669"/>
    <property type="project" value="InterPro"/>
</dbReference>
<evidence type="ECO:0000313" key="3">
    <source>
        <dbReference type="EMBL" id="KAK3774880.1"/>
    </source>
</evidence>
<keyword evidence="4" id="KW-1185">Reference proteome</keyword>
<accession>A0AAE0ZSZ2</accession>